<dbReference type="Gene3D" id="3.10.450.50">
    <property type="match status" value="1"/>
</dbReference>
<accession>A0ABU7I4N2</accession>
<dbReference type="SUPFAM" id="SSF54427">
    <property type="entry name" value="NTF2-like"/>
    <property type="match status" value="1"/>
</dbReference>
<reference evidence="2 3" key="1">
    <citation type="submission" date="2024-01" db="EMBL/GenBank/DDBJ databases">
        <title>Pedobacter sp. nov., isolated from fresh soil.</title>
        <authorList>
            <person name="Le N.T.T."/>
        </authorList>
    </citation>
    <scope>NUCLEOTIDE SEQUENCE [LARGE SCALE GENOMIC DNA]</scope>
    <source>
        <strain evidence="2 3">KR3-3</strain>
    </source>
</reference>
<feature type="domain" description="SnoaL-like" evidence="1">
    <location>
        <begin position="7"/>
        <end position="94"/>
    </location>
</feature>
<sequence length="110" mass="12771">METKAIVQEFLAALNAEDFAKARTFLNDNMKFIGVMGTRDNADTYIADMEKMRFKYKIQRLFADEKGVAVFYDIDMGKQTIFSAGWYELENNQIKIFKVLFDPRPLLAHS</sequence>
<dbReference type="RefSeq" id="WP_330106790.1">
    <property type="nucleotide sequence ID" value="NZ_JAZDQT010000001.1"/>
</dbReference>
<dbReference type="Proteomes" id="UP001336835">
    <property type="component" value="Unassembled WGS sequence"/>
</dbReference>
<proteinExistence type="predicted"/>
<evidence type="ECO:0000259" key="1">
    <source>
        <dbReference type="Pfam" id="PF12680"/>
    </source>
</evidence>
<gene>
    <name evidence="2" type="ORF">VRU48_04815</name>
</gene>
<dbReference type="EMBL" id="JAZDQT010000001">
    <property type="protein sequence ID" value="MEE1944418.1"/>
    <property type="molecule type" value="Genomic_DNA"/>
</dbReference>
<name>A0ABU7I4N2_9SPHI</name>
<comment type="caution">
    <text evidence="2">The sequence shown here is derived from an EMBL/GenBank/DDBJ whole genome shotgun (WGS) entry which is preliminary data.</text>
</comment>
<dbReference type="Pfam" id="PF12680">
    <property type="entry name" value="SnoaL_2"/>
    <property type="match status" value="1"/>
</dbReference>
<organism evidence="2 3">
    <name type="scientific">Pedobacter albus</name>
    <dbReference type="NCBI Taxonomy" id="3113905"/>
    <lineage>
        <taxon>Bacteria</taxon>
        <taxon>Pseudomonadati</taxon>
        <taxon>Bacteroidota</taxon>
        <taxon>Sphingobacteriia</taxon>
        <taxon>Sphingobacteriales</taxon>
        <taxon>Sphingobacteriaceae</taxon>
        <taxon>Pedobacter</taxon>
    </lineage>
</organism>
<evidence type="ECO:0000313" key="2">
    <source>
        <dbReference type="EMBL" id="MEE1944418.1"/>
    </source>
</evidence>
<keyword evidence="3" id="KW-1185">Reference proteome</keyword>
<dbReference type="InterPro" id="IPR032710">
    <property type="entry name" value="NTF2-like_dom_sf"/>
</dbReference>
<evidence type="ECO:0000313" key="3">
    <source>
        <dbReference type="Proteomes" id="UP001336835"/>
    </source>
</evidence>
<protein>
    <submittedName>
        <fullName evidence="2">Nuclear transport factor 2 family protein</fullName>
    </submittedName>
</protein>
<dbReference type="InterPro" id="IPR037401">
    <property type="entry name" value="SnoaL-like"/>
</dbReference>